<feature type="coiled-coil region" evidence="9">
    <location>
        <begin position="127"/>
        <end position="164"/>
    </location>
</feature>
<gene>
    <name evidence="13" type="ORF">NDU88_000374</name>
</gene>
<dbReference type="EMBL" id="JANPWB010000004">
    <property type="protein sequence ID" value="KAJ1191057.1"/>
    <property type="molecule type" value="Genomic_DNA"/>
</dbReference>
<proteinExistence type="inferred from homology"/>
<dbReference type="GO" id="GO:0005615">
    <property type="term" value="C:extracellular space"/>
    <property type="evidence" value="ECO:0007669"/>
    <property type="project" value="TreeGrafter"/>
</dbReference>
<dbReference type="PANTHER" id="PTHR10970:SF2">
    <property type="entry name" value="CLUSTERIN-LIKE PROTEIN 1"/>
    <property type="match status" value="1"/>
</dbReference>
<evidence type="ECO:0000313" key="13">
    <source>
        <dbReference type="EMBL" id="KAJ1191057.1"/>
    </source>
</evidence>
<keyword evidence="14" id="KW-1185">Reference proteome</keyword>
<keyword evidence="4" id="KW-0732">Signal</keyword>
<evidence type="ECO:0000256" key="6">
    <source>
        <dbReference type="ARBA" id="ARBA00023157"/>
    </source>
</evidence>
<evidence type="ECO:0000256" key="9">
    <source>
        <dbReference type="SAM" id="Coils"/>
    </source>
</evidence>
<dbReference type="GO" id="GO:0051787">
    <property type="term" value="F:misfolded protein binding"/>
    <property type="evidence" value="ECO:0007669"/>
    <property type="project" value="TreeGrafter"/>
</dbReference>
<comment type="caution">
    <text evidence="13">The sequence shown here is derived from an EMBL/GenBank/DDBJ whole genome shotgun (WGS) entry which is preliminary data.</text>
</comment>
<dbReference type="AlphaFoldDB" id="A0AAV7UTV5"/>
<dbReference type="GO" id="GO:0005634">
    <property type="term" value="C:nucleus"/>
    <property type="evidence" value="ECO:0007669"/>
    <property type="project" value="TreeGrafter"/>
</dbReference>
<dbReference type="SMART" id="SM00035">
    <property type="entry name" value="CLa"/>
    <property type="match status" value="1"/>
</dbReference>
<evidence type="ECO:0000313" key="14">
    <source>
        <dbReference type="Proteomes" id="UP001066276"/>
    </source>
</evidence>
<dbReference type="InterPro" id="IPR000753">
    <property type="entry name" value="Clusterin-like"/>
</dbReference>
<feature type="region of interest" description="Disordered" evidence="10">
    <location>
        <begin position="213"/>
        <end position="233"/>
    </location>
</feature>
<evidence type="ECO:0000259" key="11">
    <source>
        <dbReference type="SMART" id="SM00030"/>
    </source>
</evidence>
<feature type="compositionally biased region" description="Basic and acidic residues" evidence="10">
    <location>
        <begin position="218"/>
        <end position="230"/>
    </location>
</feature>
<dbReference type="InterPro" id="IPR016015">
    <property type="entry name" value="Clusterin_C"/>
</dbReference>
<organism evidence="13 14">
    <name type="scientific">Pleurodeles waltl</name>
    <name type="common">Iberian ribbed newt</name>
    <dbReference type="NCBI Taxonomy" id="8319"/>
    <lineage>
        <taxon>Eukaryota</taxon>
        <taxon>Metazoa</taxon>
        <taxon>Chordata</taxon>
        <taxon>Craniata</taxon>
        <taxon>Vertebrata</taxon>
        <taxon>Euteleostomi</taxon>
        <taxon>Amphibia</taxon>
        <taxon>Batrachia</taxon>
        <taxon>Caudata</taxon>
        <taxon>Salamandroidea</taxon>
        <taxon>Salamandridae</taxon>
        <taxon>Pleurodelinae</taxon>
        <taxon>Pleurodeles</taxon>
    </lineage>
</organism>
<dbReference type="Proteomes" id="UP001066276">
    <property type="component" value="Chromosome 2_2"/>
</dbReference>
<keyword evidence="6" id="KW-1015">Disulfide bond</keyword>
<protein>
    <recommendedName>
        <fullName evidence="8">Clusterin-like protein 1</fullName>
    </recommendedName>
</protein>
<accession>A0AAV7UTV5</accession>
<feature type="domain" description="Clusterin N-terminal" evidence="11">
    <location>
        <begin position="86"/>
        <end position="297"/>
    </location>
</feature>
<evidence type="ECO:0000256" key="7">
    <source>
        <dbReference type="ARBA" id="ARBA00023180"/>
    </source>
</evidence>
<evidence type="ECO:0000256" key="4">
    <source>
        <dbReference type="ARBA" id="ARBA00022729"/>
    </source>
</evidence>
<evidence type="ECO:0000256" key="1">
    <source>
        <dbReference type="ARBA" id="ARBA00004613"/>
    </source>
</evidence>
<reference evidence="13" key="1">
    <citation type="journal article" date="2022" name="bioRxiv">
        <title>Sequencing and chromosome-scale assembly of the giantPleurodeles waltlgenome.</title>
        <authorList>
            <person name="Brown T."/>
            <person name="Elewa A."/>
            <person name="Iarovenko S."/>
            <person name="Subramanian E."/>
            <person name="Araus A.J."/>
            <person name="Petzold A."/>
            <person name="Susuki M."/>
            <person name="Suzuki K.-i.T."/>
            <person name="Hayashi T."/>
            <person name="Toyoda A."/>
            <person name="Oliveira C."/>
            <person name="Osipova E."/>
            <person name="Leigh N.D."/>
            <person name="Simon A."/>
            <person name="Yun M.H."/>
        </authorList>
    </citation>
    <scope>NUCLEOTIDE SEQUENCE</scope>
    <source>
        <strain evidence="13">20211129_DDA</strain>
        <tissue evidence="13">Liver</tissue>
    </source>
</reference>
<evidence type="ECO:0000256" key="10">
    <source>
        <dbReference type="SAM" id="MobiDB-lite"/>
    </source>
</evidence>
<evidence type="ECO:0000256" key="8">
    <source>
        <dbReference type="ARBA" id="ARBA00039843"/>
    </source>
</evidence>
<dbReference type="Pfam" id="PF01093">
    <property type="entry name" value="Clusterin"/>
    <property type="match status" value="1"/>
</dbReference>
<keyword evidence="5 9" id="KW-0175">Coiled coil</keyword>
<feature type="domain" description="Clusterin C-terminal" evidence="12">
    <location>
        <begin position="297"/>
        <end position="520"/>
    </location>
</feature>
<comment type="subcellular location">
    <subcellularLocation>
        <location evidence="1">Secreted</location>
    </subcellularLocation>
</comment>
<sequence length="527" mass="61058">MCEKRYYKVRRKVFLQTMCTEYNILISFLAKSNTLHNSYKPRPFVQLTGIAQERGFNFGGHMKALLLLVIYLLWLRSHHSAPQPEEEITYVERLKRLSKVGEEFVDGEVKKALVGVKQMKLIMDKNVEKHEDLMQSLTRSSEEKQEALHLMEEIKSRLSEEEEQCQSTLQGTWEECKPCLESSCLIFHTTNCNEEISKFTSTVEDFFRGISLSSSDSQRGEEDDRWRKEESEEEDAQLMQMETWFGQLTSDIRAVFDQSVASFKEMQTDFDPLFHRYFMSDSPDIKAMTLPTEHAVSAEDPFQDWNIPGFFQSLLDFGSDICERFRVGWATMVHTFETATKDLLEEVTDSRGTLARIMSGHDTVLCMELQQNTSGCQQFQERCQQCQNIILKDCPDVPELRLKTEEALKLVNRSHQQHQQMFQIVQQHAEDTASLMHEMKKRFGWVSELGNLSTGSENIFNIVKVSSWHNDGDSARRNETIVDVNILSSPVFSVRVPPDLDIENPKFIEYVADHALQLARKNVQEHE</sequence>
<keyword evidence="3" id="KW-0964">Secreted</keyword>
<evidence type="ECO:0000256" key="2">
    <source>
        <dbReference type="ARBA" id="ARBA00010069"/>
    </source>
</evidence>
<dbReference type="InterPro" id="IPR016014">
    <property type="entry name" value="Clusterin_N"/>
</dbReference>
<dbReference type="PANTHER" id="PTHR10970">
    <property type="entry name" value="CLUSTERIN"/>
    <property type="match status" value="1"/>
</dbReference>
<evidence type="ECO:0000259" key="12">
    <source>
        <dbReference type="SMART" id="SM00035"/>
    </source>
</evidence>
<comment type="similarity">
    <text evidence="2">Belongs to the clusterin family.</text>
</comment>
<evidence type="ECO:0000256" key="5">
    <source>
        <dbReference type="ARBA" id="ARBA00023054"/>
    </source>
</evidence>
<keyword evidence="7" id="KW-0325">Glycoprotein</keyword>
<evidence type="ECO:0000256" key="3">
    <source>
        <dbReference type="ARBA" id="ARBA00022525"/>
    </source>
</evidence>
<dbReference type="SMART" id="SM00030">
    <property type="entry name" value="CLb"/>
    <property type="match status" value="1"/>
</dbReference>
<name>A0AAV7UTV5_PLEWA</name>